<organism evidence="4 5">
    <name type="scientific">Alteromonas lipolytica</name>
    <dbReference type="NCBI Taxonomy" id="1856405"/>
    <lineage>
        <taxon>Bacteria</taxon>
        <taxon>Pseudomonadati</taxon>
        <taxon>Pseudomonadota</taxon>
        <taxon>Gammaproteobacteria</taxon>
        <taxon>Alteromonadales</taxon>
        <taxon>Alteromonadaceae</taxon>
        <taxon>Alteromonas/Salinimonas group</taxon>
        <taxon>Alteromonas</taxon>
    </lineage>
</organism>
<protein>
    <recommendedName>
        <fullName evidence="3">Outer membrane protein beta-barrel domain-containing protein</fullName>
    </recommendedName>
</protein>
<evidence type="ECO:0000256" key="1">
    <source>
        <dbReference type="ARBA" id="ARBA00022729"/>
    </source>
</evidence>
<dbReference type="RefSeq" id="WP_070177771.1">
    <property type="nucleotide sequence ID" value="NZ_BMJR01000002.1"/>
</dbReference>
<accession>A0A1E8FBV2</accession>
<dbReference type="Pfam" id="PF13505">
    <property type="entry name" value="OMP_b-brl"/>
    <property type="match status" value="1"/>
</dbReference>
<dbReference type="Gene3D" id="2.40.160.20">
    <property type="match status" value="1"/>
</dbReference>
<feature type="chain" id="PRO_5009213968" description="Outer membrane protein beta-barrel domain-containing protein" evidence="2">
    <location>
        <begin position="19"/>
        <end position="178"/>
    </location>
</feature>
<evidence type="ECO:0000256" key="2">
    <source>
        <dbReference type="SAM" id="SignalP"/>
    </source>
</evidence>
<comment type="caution">
    <text evidence="4">The sequence shown here is derived from an EMBL/GenBank/DDBJ whole genome shotgun (WGS) entry which is preliminary data.</text>
</comment>
<proteinExistence type="predicted"/>
<feature type="domain" description="Outer membrane protein beta-barrel" evidence="3">
    <location>
        <begin position="9"/>
        <end position="178"/>
    </location>
</feature>
<gene>
    <name evidence="4" type="ORF">BFC17_03795</name>
</gene>
<dbReference type="InterPro" id="IPR011250">
    <property type="entry name" value="OMP/PagP_B-barrel"/>
</dbReference>
<evidence type="ECO:0000313" key="4">
    <source>
        <dbReference type="EMBL" id="OFI33395.1"/>
    </source>
</evidence>
<evidence type="ECO:0000259" key="3">
    <source>
        <dbReference type="Pfam" id="PF13505"/>
    </source>
</evidence>
<sequence length="178" mass="19515">MRYLQGAMLLSTCALANASEPAPQPLDFYIGSDLQRVNLKINGADDDAGLINLSLRGGIFLFEGIALEIQTGVTDSDDDLAGVPVELGANQAVFVRLQTPRREGFLFDLGLGFAHTELEATDPITGITETQKEDGFAWSARVDYRVNSNWHVNFDYTDRTNSNEITLNSYGLGVSYLF</sequence>
<reference evidence="4 5" key="1">
    <citation type="submission" date="2016-09" db="EMBL/GenBank/DDBJ databases">
        <title>Alteromonas lipolytica, a new species isolated from sea water.</title>
        <authorList>
            <person name="Wu Y.-H."/>
            <person name="Cheng H."/>
            <person name="Xu X.-W."/>
        </authorList>
    </citation>
    <scope>NUCLEOTIDE SEQUENCE [LARGE SCALE GENOMIC DNA]</scope>
    <source>
        <strain evidence="4 5">JW12</strain>
    </source>
</reference>
<feature type="signal peptide" evidence="2">
    <location>
        <begin position="1"/>
        <end position="18"/>
    </location>
</feature>
<keyword evidence="1 2" id="KW-0732">Signal</keyword>
<dbReference type="OrthoDB" id="6227398at2"/>
<dbReference type="InterPro" id="IPR027385">
    <property type="entry name" value="Beta-barrel_OMP"/>
</dbReference>
<dbReference type="Proteomes" id="UP000176037">
    <property type="component" value="Unassembled WGS sequence"/>
</dbReference>
<dbReference type="SUPFAM" id="SSF56925">
    <property type="entry name" value="OMPA-like"/>
    <property type="match status" value="1"/>
</dbReference>
<name>A0A1E8FBV2_9ALTE</name>
<evidence type="ECO:0000313" key="5">
    <source>
        <dbReference type="Proteomes" id="UP000176037"/>
    </source>
</evidence>
<dbReference type="EMBL" id="MJIC01000015">
    <property type="protein sequence ID" value="OFI33395.1"/>
    <property type="molecule type" value="Genomic_DNA"/>
</dbReference>
<keyword evidence="5" id="KW-1185">Reference proteome</keyword>
<dbReference type="AlphaFoldDB" id="A0A1E8FBV2"/>
<dbReference type="STRING" id="1856405.BFC17_03795"/>